<sequence>MKTKLLFTLLFITALGYSQVQPVVHNAVFDNIPKNEGSTCSCSGWINKSIADQAESSTLSGNDVVKFDDLESDGIYQEIAVVPESNYTLDLEYTYKDDPSTNDYIEVIILKGSAYVDGYTPLYAPPATALQDGFGYTSVAQVELAANQIAYTTIVPPGNEDTNDMTQLTFNTGTEMSIAIFIRSVGPYDADLHGDSGKDKGWMNGDSEVRMDNLQLVNTTVLSTQDYFTSNLKVYPNPVKSTLNITSSDNAKIDAVELFSVLGKNVLATNTLINNAVDVSAIASGVYLLKVSSGTNSVTKRIVIN</sequence>
<name>A0A1H1T4M1_9FLAO</name>
<gene>
    <name evidence="4" type="ORF">SAMN04489797_1851</name>
</gene>
<accession>A0A1H1T4M1</accession>
<feature type="chain" id="PRO_5009260746" evidence="2">
    <location>
        <begin position="21"/>
        <end position="305"/>
    </location>
</feature>
<keyword evidence="1 2" id="KW-0732">Signal</keyword>
<evidence type="ECO:0000256" key="1">
    <source>
        <dbReference type="ARBA" id="ARBA00022729"/>
    </source>
</evidence>
<dbReference type="Pfam" id="PF18962">
    <property type="entry name" value="Por_Secre_tail"/>
    <property type="match status" value="1"/>
</dbReference>
<dbReference type="RefSeq" id="WP_092446398.1">
    <property type="nucleotide sequence ID" value="NZ_LT629774.1"/>
</dbReference>
<feature type="domain" description="Secretion system C-terminal sorting" evidence="3">
    <location>
        <begin position="234"/>
        <end position="304"/>
    </location>
</feature>
<evidence type="ECO:0000313" key="4">
    <source>
        <dbReference type="EMBL" id="SDS55101.1"/>
    </source>
</evidence>
<protein>
    <submittedName>
        <fullName evidence="4">Por secretion system C-terminal sorting domain-containing protein</fullName>
    </submittedName>
</protein>
<dbReference type="InterPro" id="IPR026444">
    <property type="entry name" value="Secre_tail"/>
</dbReference>
<evidence type="ECO:0000256" key="2">
    <source>
        <dbReference type="SAM" id="SignalP"/>
    </source>
</evidence>
<dbReference type="AlphaFoldDB" id="A0A1H1T4M1"/>
<dbReference type="NCBIfam" id="TIGR04183">
    <property type="entry name" value="Por_Secre_tail"/>
    <property type="match status" value="1"/>
</dbReference>
<feature type="signal peptide" evidence="2">
    <location>
        <begin position="1"/>
        <end position="20"/>
    </location>
</feature>
<evidence type="ECO:0000259" key="3">
    <source>
        <dbReference type="Pfam" id="PF18962"/>
    </source>
</evidence>
<organism evidence="4 5">
    <name type="scientific">Winogradskyella sediminis</name>
    <dbReference type="NCBI Taxonomy" id="1382466"/>
    <lineage>
        <taxon>Bacteria</taxon>
        <taxon>Pseudomonadati</taxon>
        <taxon>Bacteroidota</taxon>
        <taxon>Flavobacteriia</taxon>
        <taxon>Flavobacteriales</taxon>
        <taxon>Flavobacteriaceae</taxon>
        <taxon>Winogradskyella</taxon>
    </lineage>
</organism>
<evidence type="ECO:0000313" key="5">
    <source>
        <dbReference type="Proteomes" id="UP000198963"/>
    </source>
</evidence>
<reference evidence="4 5" key="1">
    <citation type="submission" date="2016-10" db="EMBL/GenBank/DDBJ databases">
        <authorList>
            <person name="Varghese N."/>
            <person name="Submissions S."/>
        </authorList>
    </citation>
    <scope>NUCLEOTIDE SEQUENCE [LARGE SCALE GENOMIC DNA]</scope>
    <source>
        <strain evidence="4 5">RHA_55</strain>
    </source>
</reference>
<dbReference type="Proteomes" id="UP000198963">
    <property type="component" value="Chromosome I"/>
</dbReference>
<dbReference type="STRING" id="1249933.SAMN04489797_1851"/>
<dbReference type="EMBL" id="LT629774">
    <property type="protein sequence ID" value="SDS55101.1"/>
    <property type="molecule type" value="Genomic_DNA"/>
</dbReference>
<keyword evidence="5" id="KW-1185">Reference proteome</keyword>
<proteinExistence type="predicted"/>